<protein>
    <recommendedName>
        <fullName evidence="2">Glycosyltransferase</fullName>
    </recommendedName>
</protein>
<evidence type="ECO:0000313" key="1">
    <source>
        <dbReference type="EMBL" id="QHU14011.1"/>
    </source>
</evidence>
<proteinExistence type="predicted"/>
<sequence>MTDWCILINTTPKYMSLAEVQITCLRRYAPQLVTVPIFLATELTLNHPIVKRILLLPNVQYVSLNSSDADFLESRISAMEYLSFFKFILPLQEDFWTDRCPDLLRLNNALDILRSDDQIQSIRLMPCPGPSRNDVGYVANPEFKILGSQDTYRFTYQATLWRPEVYTAFLKTIKNRALPEYNKLDVEKRPSWSSYCVRKNVAENLEGQQIFMDLFMTLKSIHLSIDRPLAHPNAVFLAPWPYRPTAVVHGLLEPWAKEFAQREGFKTLDGWY</sequence>
<reference evidence="1" key="1">
    <citation type="journal article" date="2020" name="Nature">
        <title>Giant virus diversity and host interactions through global metagenomics.</title>
        <authorList>
            <person name="Schulz F."/>
            <person name="Roux S."/>
            <person name="Paez-Espino D."/>
            <person name="Jungbluth S."/>
            <person name="Walsh D.A."/>
            <person name="Denef V.J."/>
            <person name="McMahon K.D."/>
            <person name="Konstantinidis K.T."/>
            <person name="Eloe-Fadrosh E.A."/>
            <person name="Kyrpides N.C."/>
            <person name="Woyke T."/>
        </authorList>
    </citation>
    <scope>NUCLEOTIDE SEQUENCE</scope>
    <source>
        <strain evidence="1">GVMAG-S-1101182-85</strain>
    </source>
</reference>
<dbReference type="AlphaFoldDB" id="A0A6C0KA30"/>
<dbReference type="EMBL" id="MN740829">
    <property type="protein sequence ID" value="QHU14011.1"/>
    <property type="molecule type" value="Genomic_DNA"/>
</dbReference>
<evidence type="ECO:0008006" key="2">
    <source>
        <dbReference type="Google" id="ProtNLM"/>
    </source>
</evidence>
<name>A0A6C0KA30_9ZZZZ</name>
<accession>A0A6C0KA30</accession>
<organism evidence="1">
    <name type="scientific">viral metagenome</name>
    <dbReference type="NCBI Taxonomy" id="1070528"/>
    <lineage>
        <taxon>unclassified sequences</taxon>
        <taxon>metagenomes</taxon>
        <taxon>organismal metagenomes</taxon>
    </lineage>
</organism>